<dbReference type="InterPro" id="IPR016181">
    <property type="entry name" value="Acyl_CoA_acyltransferase"/>
</dbReference>
<gene>
    <name evidence="4" type="ORF">NCTC5386_01700</name>
</gene>
<dbReference type="PROSITE" id="PS51186">
    <property type="entry name" value="GNAT"/>
    <property type="match status" value="1"/>
</dbReference>
<protein>
    <submittedName>
        <fullName evidence="4">Acetyltransferase (GNAT) family protein</fullName>
    </submittedName>
</protein>
<organism evidence="4 5">
    <name type="scientific">Streptococcus pseudoporcinus</name>
    <dbReference type="NCBI Taxonomy" id="361101"/>
    <lineage>
        <taxon>Bacteria</taxon>
        <taxon>Bacillati</taxon>
        <taxon>Bacillota</taxon>
        <taxon>Bacilli</taxon>
        <taxon>Lactobacillales</taxon>
        <taxon>Streptococcaceae</taxon>
        <taxon>Streptococcus</taxon>
    </lineage>
</organism>
<dbReference type="InterPro" id="IPR000182">
    <property type="entry name" value="GNAT_dom"/>
</dbReference>
<name>A0A4U9Y0H5_9STRE</name>
<dbReference type="Gene3D" id="3.40.630.30">
    <property type="match status" value="1"/>
</dbReference>
<dbReference type="PANTHER" id="PTHR10908">
    <property type="entry name" value="SEROTONIN N-ACETYLTRANSFERASE"/>
    <property type="match status" value="1"/>
</dbReference>
<reference evidence="4 5" key="1">
    <citation type="submission" date="2019-05" db="EMBL/GenBank/DDBJ databases">
        <authorList>
            <consortium name="Pathogen Informatics"/>
        </authorList>
    </citation>
    <scope>NUCLEOTIDE SEQUENCE [LARGE SCALE GENOMIC DNA]</scope>
    <source>
        <strain evidence="4 5">NCTC5386</strain>
    </source>
</reference>
<feature type="domain" description="N-acetyltransferase" evidence="3">
    <location>
        <begin position="11"/>
        <end position="170"/>
    </location>
</feature>
<dbReference type="InterPro" id="IPR051635">
    <property type="entry name" value="SNAT-like"/>
</dbReference>
<dbReference type="SUPFAM" id="SSF55729">
    <property type="entry name" value="Acyl-CoA N-acyltransferases (Nat)"/>
    <property type="match status" value="1"/>
</dbReference>
<dbReference type="AlphaFoldDB" id="A0A4U9Y0H5"/>
<accession>A0A4U9Y0H5</accession>
<dbReference type="PANTHER" id="PTHR10908:SF0">
    <property type="entry name" value="SEROTONIN N-ACETYLTRANSFERASE"/>
    <property type="match status" value="1"/>
</dbReference>
<evidence type="ECO:0000256" key="1">
    <source>
        <dbReference type="ARBA" id="ARBA00022679"/>
    </source>
</evidence>
<dbReference type="GO" id="GO:0008080">
    <property type="term" value="F:N-acetyltransferase activity"/>
    <property type="evidence" value="ECO:0007669"/>
    <property type="project" value="UniProtKB-ARBA"/>
</dbReference>
<evidence type="ECO:0000313" key="5">
    <source>
        <dbReference type="Proteomes" id="UP000394068"/>
    </source>
</evidence>
<evidence type="ECO:0000256" key="2">
    <source>
        <dbReference type="ARBA" id="ARBA00023315"/>
    </source>
</evidence>
<proteinExistence type="predicted"/>
<keyword evidence="2" id="KW-0012">Acyltransferase</keyword>
<keyword evidence="1 4" id="KW-0808">Transferase</keyword>
<dbReference type="CDD" id="cd04301">
    <property type="entry name" value="NAT_SF"/>
    <property type="match status" value="1"/>
</dbReference>
<dbReference type="Pfam" id="PF00583">
    <property type="entry name" value="Acetyltransf_1"/>
    <property type="match status" value="1"/>
</dbReference>
<evidence type="ECO:0000259" key="3">
    <source>
        <dbReference type="PROSITE" id="PS51186"/>
    </source>
</evidence>
<sequence>MAGFLLERDTMIIRHVTEKDWPFIHAIESANFSPEEAASPEVIIARTQVNPDTFLVALLDHQIVGYIEGPVVAKAQLEDHLFHGSQKNPETGGYIAVTSLSVAPKYQKQGVGTALIAALKDLAVAQKREGIVLTCHDYLIPYYELNGFKNTGLSDSKHGGGIWYQMVWSV</sequence>
<dbReference type="Proteomes" id="UP000394068">
    <property type="component" value="Unassembled WGS sequence"/>
</dbReference>
<evidence type="ECO:0000313" key="4">
    <source>
        <dbReference type="EMBL" id="VTS19389.1"/>
    </source>
</evidence>
<dbReference type="EMBL" id="CABEHT010000001">
    <property type="protein sequence ID" value="VTS19389.1"/>
    <property type="molecule type" value="Genomic_DNA"/>
</dbReference>